<dbReference type="PROSITE" id="PS50053">
    <property type="entry name" value="UBIQUITIN_2"/>
    <property type="match status" value="1"/>
</dbReference>
<keyword evidence="2" id="KW-1185">Reference proteome</keyword>
<dbReference type="InterPro" id="IPR029071">
    <property type="entry name" value="Ubiquitin-like_domsf"/>
</dbReference>
<evidence type="ECO:0000313" key="2">
    <source>
        <dbReference type="Proteomes" id="UP001652624"/>
    </source>
</evidence>
<name>A0ABM3Y1G3_ERIEU</name>
<dbReference type="RefSeq" id="XP_060054907.1">
    <property type="nucleotide sequence ID" value="XM_060198924.1"/>
</dbReference>
<dbReference type="InterPro" id="IPR000626">
    <property type="entry name" value="Ubiquitin-like_dom"/>
</dbReference>
<sequence>MSLPGPGNQMDVFLMIQRKKTTIFTDAKENSTVFELKRVIEGIRKQPPREQKLFKNGQLHEDSMTLLECGFTSENTPAEAPALLRLAFLADEISAHIS</sequence>
<dbReference type="Gene3D" id="3.10.20.90">
    <property type="entry name" value="Phosphatidylinositol 3-kinase Catalytic Subunit, Chain A, domain 1"/>
    <property type="match status" value="1"/>
</dbReference>
<evidence type="ECO:0000259" key="1">
    <source>
        <dbReference type="PROSITE" id="PS50053"/>
    </source>
</evidence>
<dbReference type="GeneID" id="132540725"/>
<evidence type="ECO:0000313" key="3">
    <source>
        <dbReference type="RefSeq" id="XP_060054907.1"/>
    </source>
</evidence>
<organism evidence="2 3">
    <name type="scientific">Erinaceus europaeus</name>
    <name type="common">Western European hedgehog</name>
    <dbReference type="NCBI Taxonomy" id="9365"/>
    <lineage>
        <taxon>Eukaryota</taxon>
        <taxon>Metazoa</taxon>
        <taxon>Chordata</taxon>
        <taxon>Craniata</taxon>
        <taxon>Vertebrata</taxon>
        <taxon>Euteleostomi</taxon>
        <taxon>Mammalia</taxon>
        <taxon>Eutheria</taxon>
        <taxon>Laurasiatheria</taxon>
        <taxon>Eulipotyphla</taxon>
        <taxon>Erinaceidae</taxon>
        <taxon>Erinaceinae</taxon>
        <taxon>Erinaceus</taxon>
    </lineage>
</organism>
<protein>
    <submittedName>
        <fullName evidence="3">Elongin-B-like</fullName>
    </submittedName>
</protein>
<dbReference type="InterPro" id="IPR039049">
    <property type="entry name" value="ELOB"/>
</dbReference>
<dbReference type="Proteomes" id="UP001652624">
    <property type="component" value="Chromosome 10"/>
</dbReference>
<dbReference type="SUPFAM" id="SSF54236">
    <property type="entry name" value="Ubiquitin-like"/>
    <property type="match status" value="1"/>
</dbReference>
<feature type="domain" description="Ubiquitin-like" evidence="1">
    <location>
        <begin position="10"/>
        <end position="76"/>
    </location>
</feature>
<gene>
    <name evidence="3" type="primary">LOC132540725</name>
</gene>
<dbReference type="PANTHER" id="PTHR13248:SF3">
    <property type="entry name" value="ELONGIN B-LIKE"/>
    <property type="match status" value="1"/>
</dbReference>
<accession>A0ABM3Y1G3</accession>
<dbReference type="Pfam" id="PF00240">
    <property type="entry name" value="ubiquitin"/>
    <property type="match status" value="1"/>
</dbReference>
<dbReference type="PANTHER" id="PTHR13248">
    <property type="entry name" value="TRANSCRIPTION ELONGATION FACTOR B POLYPEPTIDE 2"/>
    <property type="match status" value="1"/>
</dbReference>
<proteinExistence type="predicted"/>
<reference evidence="3" key="1">
    <citation type="submission" date="2025-08" db="UniProtKB">
        <authorList>
            <consortium name="RefSeq"/>
        </authorList>
    </citation>
    <scope>IDENTIFICATION</scope>
</reference>